<evidence type="ECO:0000256" key="1">
    <source>
        <dbReference type="SAM" id="MobiDB-lite"/>
    </source>
</evidence>
<feature type="compositionally biased region" description="Low complexity" evidence="1">
    <location>
        <begin position="43"/>
        <end position="60"/>
    </location>
</feature>
<sequence length="111" mass="11902">MTELAAASNAEFPNIQPPPPVQPRDPAVQTSACKQSSVENDHSQPQQQAHLQQQHSESSGGSEGEDSEHMSAAIKRALSCDSVCSDTSVALGDLEEINVTGYLCIGFEYER</sequence>
<dbReference type="AlphaFoldDB" id="A0AAW1JVJ1"/>
<evidence type="ECO:0000313" key="2">
    <source>
        <dbReference type="EMBL" id="KAK9708300.1"/>
    </source>
</evidence>
<accession>A0AAW1JVJ1</accession>
<comment type="caution">
    <text evidence="2">The sequence shown here is derived from an EMBL/GenBank/DDBJ whole genome shotgun (WGS) entry which is preliminary data.</text>
</comment>
<keyword evidence="3" id="KW-1185">Reference proteome</keyword>
<proteinExistence type="predicted"/>
<reference evidence="2 3" key="1">
    <citation type="journal article" date="2024" name="BMC Genomics">
        <title>De novo assembly and annotation of Popillia japonica's genome with initial clues to its potential as an invasive pest.</title>
        <authorList>
            <person name="Cucini C."/>
            <person name="Boschi S."/>
            <person name="Funari R."/>
            <person name="Cardaioli E."/>
            <person name="Iannotti N."/>
            <person name="Marturano G."/>
            <person name="Paoli F."/>
            <person name="Bruttini M."/>
            <person name="Carapelli A."/>
            <person name="Frati F."/>
            <person name="Nardi F."/>
        </authorList>
    </citation>
    <scope>NUCLEOTIDE SEQUENCE [LARGE SCALE GENOMIC DNA]</scope>
    <source>
        <strain evidence="2">DMR45628</strain>
    </source>
</reference>
<feature type="compositionally biased region" description="Polar residues" evidence="1">
    <location>
        <begin position="28"/>
        <end position="38"/>
    </location>
</feature>
<dbReference type="EMBL" id="JASPKY010000332">
    <property type="protein sequence ID" value="KAK9708300.1"/>
    <property type="molecule type" value="Genomic_DNA"/>
</dbReference>
<protein>
    <submittedName>
        <fullName evidence="2">Uncharacterized protein</fullName>
    </submittedName>
</protein>
<organism evidence="2 3">
    <name type="scientific">Popillia japonica</name>
    <name type="common">Japanese beetle</name>
    <dbReference type="NCBI Taxonomy" id="7064"/>
    <lineage>
        <taxon>Eukaryota</taxon>
        <taxon>Metazoa</taxon>
        <taxon>Ecdysozoa</taxon>
        <taxon>Arthropoda</taxon>
        <taxon>Hexapoda</taxon>
        <taxon>Insecta</taxon>
        <taxon>Pterygota</taxon>
        <taxon>Neoptera</taxon>
        <taxon>Endopterygota</taxon>
        <taxon>Coleoptera</taxon>
        <taxon>Polyphaga</taxon>
        <taxon>Scarabaeiformia</taxon>
        <taxon>Scarabaeidae</taxon>
        <taxon>Rutelinae</taxon>
        <taxon>Popillia</taxon>
    </lineage>
</organism>
<name>A0AAW1JVJ1_POPJA</name>
<feature type="region of interest" description="Disordered" evidence="1">
    <location>
        <begin position="1"/>
        <end position="72"/>
    </location>
</feature>
<dbReference type="Proteomes" id="UP001458880">
    <property type="component" value="Unassembled WGS sequence"/>
</dbReference>
<evidence type="ECO:0000313" key="3">
    <source>
        <dbReference type="Proteomes" id="UP001458880"/>
    </source>
</evidence>
<gene>
    <name evidence="2" type="ORF">QE152_g27291</name>
</gene>